<dbReference type="InterPro" id="IPR037049">
    <property type="entry name" value="DUF1214_C_sf"/>
</dbReference>
<dbReference type="InterPro" id="IPR037050">
    <property type="entry name" value="DUF1254_sf"/>
</dbReference>
<dbReference type="PANTHER" id="PTHR36509">
    <property type="entry name" value="BLL3101 PROTEIN"/>
    <property type="match status" value="1"/>
</dbReference>
<accession>A0ABW0EAC5</accession>
<dbReference type="Pfam" id="PF06863">
    <property type="entry name" value="DUF1254"/>
    <property type="match status" value="1"/>
</dbReference>
<dbReference type="Pfam" id="PF06742">
    <property type="entry name" value="DUF1214"/>
    <property type="match status" value="1"/>
</dbReference>
<evidence type="ECO:0000313" key="3">
    <source>
        <dbReference type="EMBL" id="MFC5271337.1"/>
    </source>
</evidence>
<organism evidence="3 4">
    <name type="scientific">Adhaeribacter terreus</name>
    <dbReference type="NCBI Taxonomy" id="529703"/>
    <lineage>
        <taxon>Bacteria</taxon>
        <taxon>Pseudomonadati</taxon>
        <taxon>Bacteroidota</taxon>
        <taxon>Cytophagia</taxon>
        <taxon>Cytophagales</taxon>
        <taxon>Hymenobacteraceae</taxon>
        <taxon>Adhaeribacter</taxon>
    </lineage>
</organism>
<dbReference type="SUPFAM" id="SSF160935">
    <property type="entry name" value="VPA0735-like"/>
    <property type="match status" value="1"/>
</dbReference>
<dbReference type="EMBL" id="JBHSKT010000006">
    <property type="protein sequence ID" value="MFC5271337.1"/>
    <property type="molecule type" value="Genomic_DNA"/>
</dbReference>
<evidence type="ECO:0000259" key="2">
    <source>
        <dbReference type="Pfam" id="PF06863"/>
    </source>
</evidence>
<proteinExistence type="predicted"/>
<keyword evidence="4" id="KW-1185">Reference proteome</keyword>
<feature type="domain" description="DUF1254" evidence="2">
    <location>
        <begin position="37"/>
        <end position="102"/>
    </location>
</feature>
<feature type="domain" description="DUF1214" evidence="1">
    <location>
        <begin position="213"/>
        <end position="306"/>
    </location>
</feature>
<comment type="caution">
    <text evidence="3">The sequence shown here is derived from an EMBL/GenBank/DDBJ whole genome shotgun (WGS) entry which is preliminary data.</text>
</comment>
<reference evidence="4" key="1">
    <citation type="journal article" date="2019" name="Int. J. Syst. Evol. Microbiol.">
        <title>The Global Catalogue of Microorganisms (GCM) 10K type strain sequencing project: providing services to taxonomists for standard genome sequencing and annotation.</title>
        <authorList>
            <consortium name="The Broad Institute Genomics Platform"/>
            <consortium name="The Broad Institute Genome Sequencing Center for Infectious Disease"/>
            <person name="Wu L."/>
            <person name="Ma J."/>
        </authorList>
    </citation>
    <scope>NUCLEOTIDE SEQUENCE [LARGE SCALE GENOMIC DNA]</scope>
    <source>
        <strain evidence="4">KACC 12602</strain>
    </source>
</reference>
<gene>
    <name evidence="3" type="ORF">ACFPIB_11995</name>
</gene>
<protein>
    <submittedName>
        <fullName evidence="3">DUF1254 domain-containing protein</fullName>
    </submittedName>
</protein>
<dbReference type="RefSeq" id="WP_378017702.1">
    <property type="nucleotide sequence ID" value="NZ_JBHSKT010000006.1"/>
</dbReference>
<dbReference type="InterPro" id="IPR010679">
    <property type="entry name" value="DUF1254"/>
</dbReference>
<evidence type="ECO:0000259" key="1">
    <source>
        <dbReference type="Pfam" id="PF06742"/>
    </source>
</evidence>
<evidence type="ECO:0000313" key="4">
    <source>
        <dbReference type="Proteomes" id="UP001596161"/>
    </source>
</evidence>
<dbReference type="Gene3D" id="2.60.120.600">
    <property type="entry name" value="Domain of unknown function DUF1214, C-terminal domain"/>
    <property type="match status" value="1"/>
</dbReference>
<dbReference type="InterPro" id="IPR010621">
    <property type="entry name" value="DUF1214"/>
</dbReference>
<dbReference type="Proteomes" id="UP001596161">
    <property type="component" value="Unassembled WGS sequence"/>
</dbReference>
<name>A0ABW0EAC5_9BACT</name>
<sequence length="323" mass="36486">MEAEAKEARIIPVNVNNFVRAETDRYFLSKVKQGGFGKLIHERQMTDVDKQTVVRMNRDTLYSSGVFDLQAGPLKITLPDAGKRFLSMQIISQDHFTIEVVYKPGSYNYPQEKVGTRYVFIVIRTLANPENHVDLEAAHQVQNAIKVEQKSAGTFEIPDWDLVSQGKIRDALAVLGSFGEIPDKFGTREEINPVHHLIGTAIGWGGNPNYAAMYFSVYPDQNEPLKAYTLTVKEVPVDGFWSVSVYNSKGFFEKNDLNAYTLNNLTAKPNPDGSITIRFGNCEIGADNCLPVMPGWNYTVRLYRPRKELLEGMWQFPEIQPVD</sequence>
<dbReference type="Gene3D" id="2.60.40.1610">
    <property type="entry name" value="Domain of unknown function DUF1254"/>
    <property type="match status" value="1"/>
</dbReference>
<dbReference type="PANTHER" id="PTHR36509:SF2">
    <property type="entry name" value="BLL3101 PROTEIN"/>
    <property type="match status" value="1"/>
</dbReference>